<dbReference type="OrthoDB" id="9808690at2"/>
<protein>
    <recommendedName>
        <fullName evidence="4">DUF1648 domain-containing protein</fullName>
    </recommendedName>
</protein>
<name>A0A1G6INA5_9BACI</name>
<keyword evidence="1" id="KW-1133">Transmembrane helix</keyword>
<accession>A0A1G6INA5</accession>
<evidence type="ECO:0000313" key="2">
    <source>
        <dbReference type="EMBL" id="SDC07901.1"/>
    </source>
</evidence>
<evidence type="ECO:0000256" key="1">
    <source>
        <dbReference type="SAM" id="Phobius"/>
    </source>
</evidence>
<sequence length="168" mass="19179">MPKHYEILEKTKVPMTNFEKVGYTVAALILVVMWIGLVVWLPYLPEEVPRQVSFTGEVSYDSKKMLLFLPSIASLMFIIIAPMRFAVSMMNFPVRVTEENAAVLIRYNRHLMVHTLLLVITLSVMIILASIAVGYGWGASLLLLSTCPFFVWIIGVLIYYYKRMKQVG</sequence>
<dbReference type="AlphaFoldDB" id="A0A1G6INA5"/>
<proteinExistence type="predicted"/>
<organism evidence="2 3">
    <name type="scientific">Shouchella lonarensis</name>
    <dbReference type="NCBI Taxonomy" id="1464122"/>
    <lineage>
        <taxon>Bacteria</taxon>
        <taxon>Bacillati</taxon>
        <taxon>Bacillota</taxon>
        <taxon>Bacilli</taxon>
        <taxon>Bacillales</taxon>
        <taxon>Bacillaceae</taxon>
        <taxon>Shouchella</taxon>
    </lineage>
</organism>
<feature type="transmembrane region" description="Helical" evidence="1">
    <location>
        <begin position="116"/>
        <end position="135"/>
    </location>
</feature>
<keyword evidence="3" id="KW-1185">Reference proteome</keyword>
<dbReference type="Proteomes" id="UP000242662">
    <property type="component" value="Unassembled WGS sequence"/>
</dbReference>
<dbReference type="RefSeq" id="WP_090775477.1">
    <property type="nucleotide sequence ID" value="NZ_FMYM01000005.1"/>
</dbReference>
<evidence type="ECO:0000313" key="3">
    <source>
        <dbReference type="Proteomes" id="UP000242662"/>
    </source>
</evidence>
<dbReference type="EMBL" id="FMYM01000005">
    <property type="protein sequence ID" value="SDC07901.1"/>
    <property type="molecule type" value="Genomic_DNA"/>
</dbReference>
<gene>
    <name evidence="2" type="ORF">SAMN05421737_105118</name>
</gene>
<reference evidence="3" key="1">
    <citation type="submission" date="2016-09" db="EMBL/GenBank/DDBJ databases">
        <authorList>
            <person name="Varghese N."/>
            <person name="Submissions S."/>
        </authorList>
    </citation>
    <scope>NUCLEOTIDE SEQUENCE [LARGE SCALE GENOMIC DNA]</scope>
    <source>
        <strain evidence="3">25nlg</strain>
    </source>
</reference>
<keyword evidence="1" id="KW-0812">Transmembrane</keyword>
<feature type="transmembrane region" description="Helical" evidence="1">
    <location>
        <begin position="65"/>
        <end position="87"/>
    </location>
</feature>
<feature type="transmembrane region" description="Helical" evidence="1">
    <location>
        <begin position="141"/>
        <end position="161"/>
    </location>
</feature>
<dbReference type="STRING" id="1464122.SAMN05421737_105118"/>
<feature type="transmembrane region" description="Helical" evidence="1">
    <location>
        <begin position="21"/>
        <end position="45"/>
    </location>
</feature>
<evidence type="ECO:0008006" key="4">
    <source>
        <dbReference type="Google" id="ProtNLM"/>
    </source>
</evidence>
<keyword evidence="1" id="KW-0472">Membrane</keyword>